<feature type="compositionally biased region" description="Basic and acidic residues" evidence="7">
    <location>
        <begin position="990"/>
        <end position="999"/>
    </location>
</feature>
<dbReference type="PANTHER" id="PTHR31145:SF6">
    <property type="entry name" value="INTEGRAL MEMBRANE PROTEIN (AFU_ORTHOLOGUE AFUA_7G01610)"/>
    <property type="match status" value="1"/>
</dbReference>
<feature type="transmembrane region" description="Helical" evidence="8">
    <location>
        <begin position="391"/>
        <end position="412"/>
    </location>
</feature>
<keyword evidence="3 8" id="KW-0812">Transmembrane</keyword>
<dbReference type="InterPro" id="IPR010308">
    <property type="entry name" value="TRP_C"/>
</dbReference>
<keyword evidence="4 9" id="KW-0732">Signal</keyword>
<comment type="subcellular location">
    <subcellularLocation>
        <location evidence="1">Membrane</location>
        <topology evidence="1">Multi-pass membrane protein</topology>
    </subcellularLocation>
</comment>
<evidence type="ECO:0000313" key="11">
    <source>
        <dbReference type="EMBL" id="UJO16206.1"/>
    </source>
</evidence>
<feature type="region of interest" description="Disordered" evidence="7">
    <location>
        <begin position="990"/>
        <end position="1009"/>
    </location>
</feature>
<feature type="transmembrane region" description="Helical" evidence="8">
    <location>
        <begin position="346"/>
        <end position="371"/>
    </location>
</feature>
<evidence type="ECO:0000256" key="1">
    <source>
        <dbReference type="ARBA" id="ARBA00004141"/>
    </source>
</evidence>
<keyword evidence="12" id="KW-1185">Reference proteome</keyword>
<feature type="region of interest" description="Disordered" evidence="7">
    <location>
        <begin position="794"/>
        <end position="819"/>
    </location>
</feature>
<dbReference type="EMBL" id="CP090166">
    <property type="protein sequence ID" value="UJO16206.1"/>
    <property type="molecule type" value="Genomic_DNA"/>
</dbReference>
<evidence type="ECO:0000256" key="2">
    <source>
        <dbReference type="ARBA" id="ARBA00010642"/>
    </source>
</evidence>
<feature type="chain" id="PRO_5040164185" description="ML-like domain-containing protein" evidence="9">
    <location>
        <begin position="27"/>
        <end position="1212"/>
    </location>
</feature>
<feature type="region of interest" description="Disordered" evidence="7">
    <location>
        <begin position="1086"/>
        <end position="1113"/>
    </location>
</feature>
<feature type="compositionally biased region" description="Polar residues" evidence="7">
    <location>
        <begin position="669"/>
        <end position="685"/>
    </location>
</feature>
<feature type="region of interest" description="Disordered" evidence="7">
    <location>
        <begin position="669"/>
        <end position="760"/>
    </location>
</feature>
<reference evidence="11" key="1">
    <citation type="submission" date="2021-12" db="EMBL/GenBank/DDBJ databases">
        <authorList>
            <person name="Zaccaron A."/>
            <person name="Stergiopoulos I."/>
        </authorList>
    </citation>
    <scope>NUCLEOTIDE SEQUENCE</scope>
    <source>
        <strain evidence="11">Race5_Kim</strain>
    </source>
</reference>
<dbReference type="Pfam" id="PF06011">
    <property type="entry name" value="TRP"/>
    <property type="match status" value="1"/>
</dbReference>
<feature type="transmembrane region" description="Helical" evidence="8">
    <location>
        <begin position="565"/>
        <end position="587"/>
    </location>
</feature>
<proteinExistence type="inferred from homology"/>
<evidence type="ECO:0000313" key="12">
    <source>
        <dbReference type="Proteomes" id="UP000756132"/>
    </source>
</evidence>
<dbReference type="AlphaFoldDB" id="A0A9Q8LER7"/>
<evidence type="ECO:0000256" key="6">
    <source>
        <dbReference type="ARBA" id="ARBA00023136"/>
    </source>
</evidence>
<feature type="transmembrane region" description="Helical" evidence="8">
    <location>
        <begin position="424"/>
        <end position="447"/>
    </location>
</feature>
<feature type="signal peptide" evidence="9">
    <location>
        <begin position="1"/>
        <end position="26"/>
    </location>
</feature>
<dbReference type="Pfam" id="PF14558">
    <property type="entry name" value="TRP_N"/>
    <property type="match status" value="1"/>
</dbReference>
<dbReference type="GO" id="GO:0055085">
    <property type="term" value="P:transmembrane transport"/>
    <property type="evidence" value="ECO:0007669"/>
    <property type="project" value="TreeGrafter"/>
</dbReference>
<evidence type="ECO:0000256" key="5">
    <source>
        <dbReference type="ARBA" id="ARBA00022989"/>
    </source>
</evidence>
<dbReference type="Proteomes" id="UP000756132">
    <property type="component" value="Chromosome 4"/>
</dbReference>
<comment type="similarity">
    <text evidence="2">Belongs to the transient receptor potential (TRP) ion channel family.</text>
</comment>
<dbReference type="PANTHER" id="PTHR31145">
    <property type="entry name" value="INTEGRAL MEMBRANE PROTEIN (AFU_ORTHOLOGUE AFUA_7G01610)"/>
    <property type="match status" value="1"/>
</dbReference>
<name>A0A9Q8LER7_PASFU</name>
<organism evidence="11 12">
    <name type="scientific">Passalora fulva</name>
    <name type="common">Tomato leaf mold</name>
    <name type="synonym">Cladosporium fulvum</name>
    <dbReference type="NCBI Taxonomy" id="5499"/>
    <lineage>
        <taxon>Eukaryota</taxon>
        <taxon>Fungi</taxon>
        <taxon>Dikarya</taxon>
        <taxon>Ascomycota</taxon>
        <taxon>Pezizomycotina</taxon>
        <taxon>Dothideomycetes</taxon>
        <taxon>Dothideomycetidae</taxon>
        <taxon>Mycosphaerellales</taxon>
        <taxon>Mycosphaerellaceae</taxon>
        <taxon>Fulvia</taxon>
    </lineage>
</organism>
<dbReference type="OrthoDB" id="5312224at2759"/>
<gene>
    <name evidence="11" type="ORF">CLAFUR5_04135</name>
</gene>
<protein>
    <recommendedName>
        <fullName evidence="10">ML-like domain-containing protein</fullName>
    </recommendedName>
</protein>
<feature type="region of interest" description="Disordered" evidence="7">
    <location>
        <begin position="838"/>
        <end position="857"/>
    </location>
</feature>
<dbReference type="OMA" id="DIWAGMM"/>
<feature type="region of interest" description="Disordered" evidence="7">
    <location>
        <begin position="889"/>
        <end position="944"/>
    </location>
</feature>
<keyword evidence="5 8" id="KW-1133">Transmembrane helix</keyword>
<evidence type="ECO:0000256" key="4">
    <source>
        <dbReference type="ARBA" id="ARBA00022729"/>
    </source>
</evidence>
<sequence length="1212" mass="132659">MRAHMRGALPVLLLLLQSLLCTTVDAAFVTFENCLPDSTKNSDLLKFTPSFVNATFINTVGSRHDLDLTIYGNVSGKQYSGPIPTGNSPYWSNDNETNGKIVDIVKSNNKYTTLTVDYMVVTFTAYDNKGEEFCPLLNNNQSCPLSPVFEFNASDYTVYPSFTVSQRFNSSYAFTTISSTVHILSGEQGAQDLACISVQVTPDLGPTIRGLLTWLAAAILILKGLATLIAAIWSPWGTSDIFKWSSNYGRDEDLLRLVTPGFGDCLQYIQFIFLTGSLTLQYPGFFRPAVRQVAWSSLLFNESFVTGGNSTEALVDGLYKTNATYGLTRMSQLVGMSKAQDMWACMAIWLLVIIGVVVVLCQLGFAARWIYRQVTRTSEEDLQKKNLPFTLGNIIRLIFNYFLLPIVSLSLFQLVISSRSPTSVVVCAVVLLVIVIVWAGWALKVIFSTKPRTLLFDKMPTVLLYGPFYNTYSDNAAPFSLVPNFITFLRGVAIGATQSTGIGQIIVLAICEVILILTLNGFRPFQGQTSMNLYHTFYASARLVVVLLMIAFVPSLGVTEAPKGWIGYAILLLHACVLVFGFLLNALQTIIEVVARSMGAGHDAQNGAVRGSVLNWRSLKKRPDRSRAPRGSMTSNAAIFRDATTDANYGTRSRSVSASSQQLLNRMSGFENFSSGGDNANNSPDPGSEPTPIGTMTDEDGKPIIGVKTSGDNYYRPPRPRKNTMDPVTAGTRTRSTADFPYADSPGHARDNSYDSANMHGSPAPAYFRGRTDSNDETNRADYAVREVDQYYRGPALNDQPSRKLKTGPADPEGPASTAQSWFKNLVFGVKGKKKEPGNGFEVVRRPRMPPGMQDPAASNEALELQQSPAMLTEPYRDSPIVAQKETQAVAGAERGMPSSSLERSISPTDDIASQPPTQPSQPVFDFNFDGTAPAAVGTARPESETIGQLSHPVLEPISTEHRASLGPAANLRRFSQETIESRYTGREASHYADEEHVQPSRYSDQPIPSLDPIDLVGTIDLPSRFNSTTGSHAPPSRYNSNASAAINGPARMLSNRSGPPQLGQIDVDHDQDWLREVDNLSWNHTSRQASVRSSEPPLLHPAPSVPRRNSRRTLSQEVAAQRYRPQSTNLFEGFDSAISPEHPASPTEEAPPRHTPGRVVHHRAGDSITRNSLGANAAMLGSTAEVEYLRRESNAANVDSVEQNHNDVFRD</sequence>
<accession>A0A9Q8LER7</accession>
<evidence type="ECO:0000259" key="10">
    <source>
        <dbReference type="SMART" id="SM01320"/>
    </source>
</evidence>
<feature type="transmembrane region" description="Helical" evidence="8">
    <location>
        <begin position="534"/>
        <end position="553"/>
    </location>
</feature>
<dbReference type="GeneID" id="71984013"/>
<evidence type="ECO:0000256" key="8">
    <source>
        <dbReference type="SAM" id="Phobius"/>
    </source>
</evidence>
<feature type="compositionally biased region" description="Polar residues" evidence="7">
    <location>
        <begin position="898"/>
        <end position="908"/>
    </location>
</feature>
<feature type="domain" description="ML-like" evidence="10">
    <location>
        <begin position="24"/>
        <end position="207"/>
    </location>
</feature>
<dbReference type="KEGG" id="ffu:CLAFUR5_04135"/>
<dbReference type="SMART" id="SM01320">
    <property type="entry name" value="TRP_N"/>
    <property type="match status" value="1"/>
</dbReference>
<dbReference type="RefSeq" id="XP_047760572.1">
    <property type="nucleotide sequence ID" value="XM_047903283.1"/>
</dbReference>
<reference evidence="11" key="2">
    <citation type="journal article" date="2022" name="Microb. Genom.">
        <title>A chromosome-scale genome assembly of the tomato pathogen Cladosporium fulvum reveals a compartmentalized genome architecture and the presence of a dispensable chromosome.</title>
        <authorList>
            <person name="Zaccaron A.Z."/>
            <person name="Chen L.H."/>
            <person name="Samaras A."/>
            <person name="Stergiopoulos I."/>
        </authorList>
    </citation>
    <scope>NUCLEOTIDE SEQUENCE</scope>
    <source>
        <strain evidence="11">Race5_Kim</strain>
    </source>
</reference>
<feature type="region of interest" description="Disordered" evidence="7">
    <location>
        <begin position="1135"/>
        <end position="1166"/>
    </location>
</feature>
<dbReference type="GO" id="GO:0016020">
    <property type="term" value="C:membrane"/>
    <property type="evidence" value="ECO:0007669"/>
    <property type="project" value="UniProtKB-SubCell"/>
</dbReference>
<keyword evidence="6 8" id="KW-0472">Membrane</keyword>
<evidence type="ECO:0000256" key="3">
    <source>
        <dbReference type="ARBA" id="ARBA00022692"/>
    </source>
</evidence>
<dbReference type="InterPro" id="IPR040241">
    <property type="entry name" value="TRP_Flc/Pkd2-like"/>
</dbReference>
<evidence type="ECO:0000256" key="7">
    <source>
        <dbReference type="SAM" id="MobiDB-lite"/>
    </source>
</evidence>
<feature type="transmembrane region" description="Helical" evidence="8">
    <location>
        <begin position="502"/>
        <end position="522"/>
    </location>
</feature>
<dbReference type="InterPro" id="IPR032800">
    <property type="entry name" value="TRP_N"/>
</dbReference>
<evidence type="ECO:0000256" key="9">
    <source>
        <dbReference type="SAM" id="SignalP"/>
    </source>
</evidence>
<feature type="transmembrane region" description="Helical" evidence="8">
    <location>
        <begin position="211"/>
        <end position="233"/>
    </location>
</feature>